<evidence type="ECO:0000313" key="2">
    <source>
        <dbReference type="WBParaSite" id="Csp11.Scaffold628.g7070.t1"/>
    </source>
</evidence>
<name>A0A1I7TLD8_9PELO</name>
<accession>A0A1I7TLD8</accession>
<reference evidence="2" key="1">
    <citation type="submission" date="2016-11" db="UniProtKB">
        <authorList>
            <consortium name="WormBaseParasite"/>
        </authorList>
    </citation>
    <scope>IDENTIFICATION</scope>
</reference>
<keyword evidence="1" id="KW-1185">Reference proteome</keyword>
<protein>
    <submittedName>
        <fullName evidence="2">DUF5655 domain-containing protein</fullName>
    </submittedName>
</protein>
<dbReference type="WBParaSite" id="Csp11.Scaffold628.g7070.t1">
    <property type="protein sequence ID" value="Csp11.Scaffold628.g7070.t1"/>
    <property type="gene ID" value="Csp11.Scaffold628.g7070"/>
</dbReference>
<sequence>MKPDSSEGLAMRVAEANLRSNAVVPDTEFTKIMILDYFPSVLERFYGRKVNVKFISNDRFHSFVPFVNQKFFHYRHQDKDLFLEIKPDDKNGQKIAMKYLRKYLKE</sequence>
<dbReference type="AlphaFoldDB" id="A0A1I7TLD8"/>
<proteinExistence type="predicted"/>
<organism evidence="1 2">
    <name type="scientific">Caenorhabditis tropicalis</name>
    <dbReference type="NCBI Taxonomy" id="1561998"/>
    <lineage>
        <taxon>Eukaryota</taxon>
        <taxon>Metazoa</taxon>
        <taxon>Ecdysozoa</taxon>
        <taxon>Nematoda</taxon>
        <taxon>Chromadorea</taxon>
        <taxon>Rhabditida</taxon>
        <taxon>Rhabditina</taxon>
        <taxon>Rhabditomorpha</taxon>
        <taxon>Rhabditoidea</taxon>
        <taxon>Rhabditidae</taxon>
        <taxon>Peloderinae</taxon>
        <taxon>Caenorhabditis</taxon>
    </lineage>
</organism>
<evidence type="ECO:0000313" key="1">
    <source>
        <dbReference type="Proteomes" id="UP000095282"/>
    </source>
</evidence>
<dbReference type="Proteomes" id="UP000095282">
    <property type="component" value="Unplaced"/>
</dbReference>